<keyword evidence="9 12" id="KW-0560">Oxidoreductase</keyword>
<dbReference type="OrthoDB" id="9764501at2"/>
<dbReference type="Proteomes" id="UP000094570">
    <property type="component" value="Unassembled WGS sequence"/>
</dbReference>
<comment type="catalytic activity">
    <reaction evidence="11">
        <text>a 5,6-dihydrouridine in tRNA + NAD(+) = a uridine in tRNA + NADH + H(+)</text>
        <dbReference type="Rhea" id="RHEA:54452"/>
        <dbReference type="Rhea" id="RHEA-COMP:13339"/>
        <dbReference type="Rhea" id="RHEA-COMP:13887"/>
        <dbReference type="ChEBI" id="CHEBI:15378"/>
        <dbReference type="ChEBI" id="CHEBI:57540"/>
        <dbReference type="ChEBI" id="CHEBI:57945"/>
        <dbReference type="ChEBI" id="CHEBI:65315"/>
        <dbReference type="ChEBI" id="CHEBI:74443"/>
    </reaction>
</comment>
<keyword evidence="17" id="KW-1185">Reference proteome</keyword>
<dbReference type="PANTHER" id="PTHR45846">
    <property type="entry name" value="TRNA-DIHYDROURIDINE(47) SYNTHASE [NAD(P)(+)]-LIKE"/>
    <property type="match status" value="1"/>
</dbReference>
<dbReference type="InterPro" id="IPR035587">
    <property type="entry name" value="DUS-like_FMN-bd"/>
</dbReference>
<dbReference type="Pfam" id="PF01207">
    <property type="entry name" value="Dus"/>
    <property type="match status" value="1"/>
</dbReference>
<dbReference type="SUPFAM" id="SSF51395">
    <property type="entry name" value="FMN-linked oxidoreductases"/>
    <property type="match status" value="1"/>
</dbReference>
<evidence type="ECO:0000313" key="16">
    <source>
        <dbReference type="EMBL" id="ODN30917.1"/>
    </source>
</evidence>
<keyword evidence="14" id="KW-0547">Nucleotide-binding</keyword>
<reference evidence="17" key="1">
    <citation type="submission" date="2016-04" db="EMBL/GenBank/DDBJ databases">
        <title>The genome sequence project of a novel Fervidobacterium isolate from a hot spring in Thailand.</title>
        <authorList>
            <person name="Gonzalez J.M."/>
            <person name="Cuecas A."/>
            <person name="Kanoksilapatham W."/>
        </authorList>
    </citation>
    <scope>NUCLEOTIDE SEQUENCE [LARGE SCALE GENOMIC DNA]</scope>
    <source>
        <strain evidence="17">FC2004</strain>
    </source>
</reference>
<evidence type="ECO:0000256" key="12">
    <source>
        <dbReference type="PIRNR" id="PIRNR006621"/>
    </source>
</evidence>
<dbReference type="EC" id="1.3.1.-" evidence="12"/>
<comment type="similarity">
    <text evidence="12">Belongs to the dus family.</text>
</comment>
<keyword evidence="4 12" id="KW-0285">Flavoprotein</keyword>
<accession>A0A1E3G3S9</accession>
<dbReference type="CDD" id="cd02801">
    <property type="entry name" value="DUS_like_FMN"/>
    <property type="match status" value="1"/>
</dbReference>
<sequence length="319" mass="36084">MNIFELPGRIGLAPMAGVTDFPFRRICFEFGAEFAFTEMISAKSVLMNLEINQQYLPRSEEKGKVIIQLFGSDPYEIAEAARMVEDQGLWVDLNAGCPVAKVVKRGAGSGLLRDLEHFRKVVRALRGAVKRCSVKTRLGWDKDEFEKIYSILVEEGVDVIFVHGRTAKQMYSGKAKWRIYNPGIVPLYISGDLYTVEDIKTALEESGATGAIVARGAIGNPWIFSGDRAPEPMERLVIIKRHLDYLHQEYGDYGAVVFRKFVAGYTKGLPHAREFREKVMKLRTVEEVKNEFEAYFRNFSNQATRFLDTGGMYDENIPG</sequence>
<evidence type="ECO:0000256" key="11">
    <source>
        <dbReference type="ARBA" id="ARBA00048802"/>
    </source>
</evidence>
<evidence type="ECO:0000256" key="4">
    <source>
        <dbReference type="ARBA" id="ARBA00022630"/>
    </source>
</evidence>
<comment type="caution">
    <text evidence="16">The sequence shown here is derived from an EMBL/GenBank/DDBJ whole genome shotgun (WGS) entry which is preliminary data.</text>
</comment>
<keyword evidence="6 12" id="KW-0819">tRNA processing</keyword>
<dbReference type="Gene3D" id="3.20.20.70">
    <property type="entry name" value="Aldolase class I"/>
    <property type="match status" value="1"/>
</dbReference>
<feature type="domain" description="DUS-like FMN-binding" evidence="15">
    <location>
        <begin position="12"/>
        <end position="298"/>
    </location>
</feature>
<evidence type="ECO:0000256" key="7">
    <source>
        <dbReference type="ARBA" id="ARBA00022857"/>
    </source>
</evidence>
<dbReference type="InterPro" id="IPR013785">
    <property type="entry name" value="Aldolase_TIM"/>
</dbReference>
<feature type="binding site" evidence="14">
    <location>
        <begin position="214"/>
        <end position="215"/>
    </location>
    <ligand>
        <name>FMN</name>
        <dbReference type="ChEBI" id="CHEBI:58210"/>
    </ligand>
</feature>
<feature type="binding site" evidence="14">
    <location>
        <position position="163"/>
    </location>
    <ligand>
        <name>FMN</name>
        <dbReference type="ChEBI" id="CHEBI:58210"/>
    </ligand>
</feature>
<organism evidence="16 17">
    <name type="scientific">Fervidobacterium thailandense</name>
    <dbReference type="NCBI Taxonomy" id="1008305"/>
    <lineage>
        <taxon>Bacteria</taxon>
        <taxon>Thermotogati</taxon>
        <taxon>Thermotogota</taxon>
        <taxon>Thermotogae</taxon>
        <taxon>Thermotogales</taxon>
        <taxon>Fervidobacteriaceae</taxon>
        <taxon>Fervidobacterium</taxon>
    </lineage>
</organism>
<gene>
    <name evidence="16" type="ORF">A4H02_03395</name>
</gene>
<dbReference type="EMBL" id="LWAF01000003">
    <property type="protein sequence ID" value="ODN30917.1"/>
    <property type="molecule type" value="Genomic_DNA"/>
</dbReference>
<evidence type="ECO:0000256" key="9">
    <source>
        <dbReference type="ARBA" id="ARBA00023002"/>
    </source>
</evidence>
<keyword evidence="16" id="KW-0378">Hydrolase</keyword>
<evidence type="ECO:0000259" key="15">
    <source>
        <dbReference type="Pfam" id="PF01207"/>
    </source>
</evidence>
<dbReference type="GO" id="GO:0050660">
    <property type="term" value="F:flavin adenine dinucleotide binding"/>
    <property type="evidence" value="ECO:0007669"/>
    <property type="project" value="InterPro"/>
</dbReference>
<dbReference type="GO" id="GO:0000049">
    <property type="term" value="F:tRNA binding"/>
    <property type="evidence" value="ECO:0007669"/>
    <property type="project" value="UniProtKB-KW"/>
</dbReference>
<evidence type="ECO:0000256" key="3">
    <source>
        <dbReference type="ARBA" id="ARBA00022555"/>
    </source>
</evidence>
<keyword evidence="8" id="KW-0694">RNA-binding</keyword>
<evidence type="ECO:0000256" key="13">
    <source>
        <dbReference type="PIRSR" id="PIRSR006621-1"/>
    </source>
</evidence>
<comment type="function">
    <text evidence="2 12">Catalyzes the synthesis of 5,6-dihydrouridine (D), a modified base found in the D-loop of most tRNAs, via the reduction of the C5-C6 double bond in target uridines.</text>
</comment>
<feature type="binding site" evidence="14">
    <location>
        <position position="68"/>
    </location>
    <ligand>
        <name>FMN</name>
        <dbReference type="ChEBI" id="CHEBI:58210"/>
    </ligand>
</feature>
<dbReference type="InterPro" id="IPR018517">
    <property type="entry name" value="tRNA_hU_synthase_CS"/>
</dbReference>
<evidence type="ECO:0000313" key="17">
    <source>
        <dbReference type="Proteomes" id="UP000094570"/>
    </source>
</evidence>
<evidence type="ECO:0000256" key="2">
    <source>
        <dbReference type="ARBA" id="ARBA00002790"/>
    </source>
</evidence>
<comment type="cofactor">
    <cofactor evidence="1 12 14">
        <name>FMN</name>
        <dbReference type="ChEBI" id="CHEBI:58210"/>
    </cofactor>
</comment>
<dbReference type="RefSeq" id="WP_083996573.1">
    <property type="nucleotide sequence ID" value="NZ_CP140110.1"/>
</dbReference>
<evidence type="ECO:0000256" key="10">
    <source>
        <dbReference type="ARBA" id="ARBA00048205"/>
    </source>
</evidence>
<protein>
    <recommendedName>
        <fullName evidence="12">tRNA-dihydrouridine synthase</fullName>
        <ecNumber evidence="12">1.3.1.-</ecNumber>
    </recommendedName>
</protein>
<evidence type="ECO:0000256" key="5">
    <source>
        <dbReference type="ARBA" id="ARBA00022643"/>
    </source>
</evidence>
<proteinExistence type="inferred from homology"/>
<dbReference type="AlphaFoldDB" id="A0A1E3G3S9"/>
<dbReference type="GO" id="GO:0017150">
    <property type="term" value="F:tRNA dihydrouridine synthase activity"/>
    <property type="evidence" value="ECO:0007669"/>
    <property type="project" value="InterPro"/>
</dbReference>
<evidence type="ECO:0000256" key="14">
    <source>
        <dbReference type="PIRSR" id="PIRSR006621-2"/>
    </source>
</evidence>
<dbReference type="PROSITE" id="PS01136">
    <property type="entry name" value="UPF0034"/>
    <property type="match status" value="1"/>
</dbReference>
<feature type="binding site" evidence="14">
    <location>
        <position position="135"/>
    </location>
    <ligand>
        <name>FMN</name>
        <dbReference type="ChEBI" id="CHEBI:58210"/>
    </ligand>
</feature>
<name>A0A1E3G3S9_9BACT</name>
<feature type="binding site" evidence="14">
    <location>
        <begin position="14"/>
        <end position="16"/>
    </location>
    <ligand>
        <name>FMN</name>
        <dbReference type="ChEBI" id="CHEBI:58210"/>
    </ligand>
</feature>
<dbReference type="STRING" id="1008305.A4H02_03395"/>
<dbReference type="PANTHER" id="PTHR45846:SF1">
    <property type="entry name" value="TRNA-DIHYDROURIDINE(47) SYNTHASE [NAD(P)(+)]-LIKE"/>
    <property type="match status" value="1"/>
</dbReference>
<evidence type="ECO:0000256" key="1">
    <source>
        <dbReference type="ARBA" id="ARBA00001917"/>
    </source>
</evidence>
<dbReference type="InterPro" id="IPR024036">
    <property type="entry name" value="tRNA-dHydroUridine_Synthase_C"/>
</dbReference>
<keyword evidence="5 12" id="KW-0288">FMN</keyword>
<dbReference type="Gene3D" id="1.10.1200.80">
    <property type="entry name" value="Putative flavin oxidoreducatase, domain 2"/>
    <property type="match status" value="1"/>
</dbReference>
<evidence type="ECO:0000256" key="8">
    <source>
        <dbReference type="ARBA" id="ARBA00022884"/>
    </source>
</evidence>
<comment type="catalytic activity">
    <reaction evidence="10">
        <text>a 5,6-dihydrouridine in tRNA + NADP(+) = a uridine in tRNA + NADPH + H(+)</text>
        <dbReference type="Rhea" id="RHEA:23624"/>
        <dbReference type="Rhea" id="RHEA-COMP:13339"/>
        <dbReference type="Rhea" id="RHEA-COMP:13887"/>
        <dbReference type="ChEBI" id="CHEBI:15378"/>
        <dbReference type="ChEBI" id="CHEBI:57783"/>
        <dbReference type="ChEBI" id="CHEBI:58349"/>
        <dbReference type="ChEBI" id="CHEBI:65315"/>
        <dbReference type="ChEBI" id="CHEBI:74443"/>
    </reaction>
</comment>
<keyword evidence="7" id="KW-0521">NADP</keyword>
<dbReference type="PIRSF" id="PIRSF006621">
    <property type="entry name" value="Dus"/>
    <property type="match status" value="1"/>
</dbReference>
<feature type="active site" description="Proton donor" evidence="13">
    <location>
        <position position="97"/>
    </location>
</feature>
<evidence type="ECO:0000256" key="6">
    <source>
        <dbReference type="ARBA" id="ARBA00022694"/>
    </source>
</evidence>
<keyword evidence="3" id="KW-0820">tRNA-binding</keyword>
<dbReference type="GO" id="GO:0016787">
    <property type="term" value="F:hydrolase activity"/>
    <property type="evidence" value="ECO:0007669"/>
    <property type="project" value="UniProtKB-KW"/>
</dbReference>
<dbReference type="InterPro" id="IPR001269">
    <property type="entry name" value="DUS_fam"/>
</dbReference>